<gene>
    <name evidence="2" type="ORF">CA984_35890</name>
</gene>
<organism evidence="2 3">
    <name type="scientific">Streptosporangium minutum</name>
    <dbReference type="NCBI Taxonomy" id="569862"/>
    <lineage>
        <taxon>Bacteria</taxon>
        <taxon>Bacillati</taxon>
        <taxon>Actinomycetota</taxon>
        <taxon>Actinomycetes</taxon>
        <taxon>Streptosporangiales</taxon>
        <taxon>Streptosporangiaceae</taxon>
        <taxon>Streptosporangium</taxon>
    </lineage>
</organism>
<proteinExistence type="predicted"/>
<dbReference type="InterPro" id="IPR039564">
    <property type="entry name" value="Peptidase_C39-like"/>
</dbReference>
<dbReference type="AlphaFoldDB" id="A0A243R8E5"/>
<dbReference type="EMBL" id="NGFP01000248">
    <property type="protein sequence ID" value="OUC90874.1"/>
    <property type="molecule type" value="Genomic_DNA"/>
</dbReference>
<evidence type="ECO:0000313" key="2">
    <source>
        <dbReference type="EMBL" id="OUC90874.1"/>
    </source>
</evidence>
<dbReference type="Gene3D" id="3.90.70.10">
    <property type="entry name" value="Cysteine proteinases"/>
    <property type="match status" value="1"/>
</dbReference>
<evidence type="ECO:0000259" key="1">
    <source>
        <dbReference type="Pfam" id="PF13529"/>
    </source>
</evidence>
<accession>A0A243R8E5</accession>
<evidence type="ECO:0000313" key="3">
    <source>
        <dbReference type="Proteomes" id="UP000194761"/>
    </source>
</evidence>
<sequence>MIKSLGSTYWRSIQYQEQTFWCWNATTISVANFYANARVWTQCGFAAAVLNRDDSRLADQRPFGCCPDGALRGDCNQGWWPDAGPLQQAGIQVPVADADRHRVDQTWMGGRWVGVKRLTELTKNEVKAEIDAGRPIIMNIGWGGGLSGHIVNIWGYSYRPETGELVHVWVHDPWEDTGGVYAGMEDAPIMWIAWETLFGGYPGGQNGTWNRTFKTRRN</sequence>
<feature type="domain" description="Peptidase C39-like" evidence="1">
    <location>
        <begin position="17"/>
        <end position="174"/>
    </location>
</feature>
<dbReference type="RefSeq" id="WP_086577866.1">
    <property type="nucleotide sequence ID" value="NZ_NGFP01000248.1"/>
</dbReference>
<keyword evidence="3" id="KW-1185">Reference proteome</keyword>
<dbReference type="Proteomes" id="UP000194761">
    <property type="component" value="Unassembled WGS sequence"/>
</dbReference>
<protein>
    <recommendedName>
        <fullName evidence="1">Peptidase C39-like domain-containing protein</fullName>
    </recommendedName>
</protein>
<dbReference type="Pfam" id="PF13529">
    <property type="entry name" value="Peptidase_C39_2"/>
    <property type="match status" value="1"/>
</dbReference>
<reference evidence="2 3" key="1">
    <citation type="submission" date="2017-05" db="EMBL/GenBank/DDBJ databases">
        <title>Biotechnological potential of actinobacteria isolated from South African environments.</title>
        <authorList>
            <person name="Le Roes-Hill M."/>
            <person name="Prins A."/>
            <person name="Durrell K.A."/>
        </authorList>
    </citation>
    <scope>NUCLEOTIDE SEQUENCE [LARGE SCALE GENOMIC DNA]</scope>
    <source>
        <strain evidence="2">M26</strain>
    </source>
</reference>
<comment type="caution">
    <text evidence="2">The sequence shown here is derived from an EMBL/GenBank/DDBJ whole genome shotgun (WGS) entry which is preliminary data.</text>
</comment>
<name>A0A243R8E5_9ACTN</name>